<dbReference type="PANTHER" id="PTHR41287">
    <property type="match status" value="1"/>
</dbReference>
<sequence length="555" mass="64701">MIHNQYVSEYIEMYRTGKIKLNKERIMLIEYLEKYILIRDDLYFDNEMHEDYIKFTEKWYFELQPFQKFLTAFVFLFYKEDDSVFYEQFLIMMARGGGKNGLISSLCHFFISPLHGIDRYNVSIVANNEKQAKVSFREVYDAIKGKEILEDMFYRTKVEILSNDTQSIMQYHTSNAGSKDGLRDGCVIYDEIHRYENFDVVNVFSSGLGKVPNAREFFIGTDGFVRDGFLDKTKERAMNILKGKDLEDPLFPFICKIDNPEEIDNPDVWEKANPMFSEPRSSYAKQLFKKVLTQYKQLENNPSNREEFITKRMNYPETELKKRVNTFVSYEVEAQSIGRVFGLVHELINEGDTIKIKDTGFTPKLYLEARVIAGDESFTDPTQDKYVFGDYREIIDPNEELRKLYNKILASLGNKQEILDQLDKLIKETDEKANNAQKESEAAKKLAEKVQENLQNNTVDIIESINPPTANLKPNKTLWRDISKGKPGVLKIWTGMVWEELVPDYGEDVKELDERTAEFKTSLEGLESNVGQLSITTNEQGKQRVVLIYSFLFFQ</sequence>
<name>A0A2C0EH14_BACCE</name>
<reference evidence="3 4" key="1">
    <citation type="submission" date="2017-09" db="EMBL/GenBank/DDBJ databases">
        <title>Large-scale bioinformatics analysis of Bacillus genomes uncovers conserved roles of natural products in bacterial physiology.</title>
        <authorList>
            <consortium name="Agbiome Team Llc"/>
            <person name="Bleich R.M."/>
            <person name="Grubbs K.J."/>
            <person name="Santa Maria K.C."/>
            <person name="Allen S.E."/>
            <person name="Farag S."/>
            <person name="Shank E.A."/>
            <person name="Bowers A."/>
        </authorList>
    </citation>
    <scope>NUCLEOTIDE SEQUENCE [LARGE SCALE GENOMIC DNA]</scope>
    <source>
        <strain evidence="3 4">AFS046104</strain>
    </source>
</reference>
<evidence type="ECO:0000259" key="2">
    <source>
        <dbReference type="Pfam" id="PF03354"/>
    </source>
</evidence>
<evidence type="ECO:0000313" key="4">
    <source>
        <dbReference type="Proteomes" id="UP000221438"/>
    </source>
</evidence>
<dbReference type="EMBL" id="NUJQ01000048">
    <property type="protein sequence ID" value="PGQ05351.1"/>
    <property type="molecule type" value="Genomic_DNA"/>
</dbReference>
<dbReference type="Pfam" id="PF03354">
    <property type="entry name" value="TerL_ATPase"/>
    <property type="match status" value="1"/>
</dbReference>
<dbReference type="InterPro" id="IPR007119">
    <property type="entry name" value="Phage_tail_spike_N"/>
</dbReference>
<dbReference type="Gene3D" id="3.40.50.300">
    <property type="entry name" value="P-loop containing nucleotide triphosphate hydrolases"/>
    <property type="match status" value="1"/>
</dbReference>
<gene>
    <name evidence="3" type="ORF">COA08_27420</name>
</gene>
<dbReference type="InterPro" id="IPR046461">
    <property type="entry name" value="TerL_ATPase"/>
</dbReference>
<organism evidence="3 4">
    <name type="scientific">Bacillus cereus</name>
    <dbReference type="NCBI Taxonomy" id="1396"/>
    <lineage>
        <taxon>Bacteria</taxon>
        <taxon>Bacillati</taxon>
        <taxon>Bacillota</taxon>
        <taxon>Bacilli</taxon>
        <taxon>Bacillales</taxon>
        <taxon>Bacillaceae</taxon>
        <taxon>Bacillus</taxon>
        <taxon>Bacillus cereus group</taxon>
    </lineage>
</organism>
<evidence type="ECO:0000313" key="3">
    <source>
        <dbReference type="EMBL" id="PGQ05351.1"/>
    </source>
</evidence>
<keyword evidence="1" id="KW-0175">Coiled coil</keyword>
<feature type="domain" description="Terminase large subunit-like ATPase" evidence="2">
    <location>
        <begin position="65"/>
        <end position="235"/>
    </location>
</feature>
<dbReference type="NCBIfam" id="TIGR01665">
    <property type="entry name" value="put_anti_recept"/>
    <property type="match status" value="1"/>
</dbReference>
<evidence type="ECO:0000256" key="1">
    <source>
        <dbReference type="SAM" id="Coils"/>
    </source>
</evidence>
<protein>
    <recommendedName>
        <fullName evidence="2">Terminase large subunit-like ATPase domain-containing protein</fullName>
    </recommendedName>
</protein>
<proteinExistence type="predicted"/>
<feature type="coiled-coil region" evidence="1">
    <location>
        <begin position="415"/>
        <end position="457"/>
    </location>
</feature>
<dbReference type="InterPro" id="IPR027417">
    <property type="entry name" value="P-loop_NTPase"/>
</dbReference>
<dbReference type="RefSeq" id="WP_098519701.1">
    <property type="nucleotide sequence ID" value="NZ_NTUE01000045.1"/>
</dbReference>
<comment type="caution">
    <text evidence="3">The sequence shown here is derived from an EMBL/GenBank/DDBJ whole genome shotgun (WGS) entry which is preliminary data.</text>
</comment>
<accession>A0A2C0EH14</accession>
<dbReference type="Proteomes" id="UP000221438">
    <property type="component" value="Unassembled WGS sequence"/>
</dbReference>
<dbReference type="PANTHER" id="PTHR41287:SF1">
    <property type="entry name" value="PROTEIN YMFN"/>
    <property type="match status" value="1"/>
</dbReference>
<dbReference type="InterPro" id="IPR005021">
    <property type="entry name" value="Terminase_largesu-like"/>
</dbReference>
<dbReference type="AlphaFoldDB" id="A0A2C0EH14"/>